<evidence type="ECO:0000313" key="13">
    <source>
        <dbReference type="EMBL" id="TDR82134.1"/>
    </source>
</evidence>
<dbReference type="GO" id="GO:0002098">
    <property type="term" value="P:tRNA wobble uridine modification"/>
    <property type="evidence" value="ECO:0007669"/>
    <property type="project" value="TreeGrafter"/>
</dbReference>
<dbReference type="EMBL" id="SNZP01000002">
    <property type="protein sequence ID" value="TDR82134.1"/>
    <property type="molecule type" value="Genomic_DNA"/>
</dbReference>
<keyword evidence="6 10" id="KW-0819">tRNA processing</keyword>
<keyword evidence="3 10" id="KW-0285">Flavoprotein</keyword>
<sequence length="665" mass="72321">MTQTAQLDWPDGLPYSTAFGDVYFSRDSGLEETRHVFVDNNRLPERFAALQANQVFTIGETGFGTGLNFLCAWQSFRRHAPADARLSFVTVEKFPLAAADLKRALALWPDLAREADELCARYTAPPSGWHRFVLDQGRVCLTLIVGDAVQCLPQIDARIDAWFLDGFAPAKNPDMWSDMLFGAMAQLSAPGASFATFTSAGFVRRGLQQAGFAVEKVAGYGSKREMSRGVFQGNGTPPAWQAPWFAYPRLPADAERRAVVVGGGVAGAASARSLANRGWQVTLIERHPTLAREGSGNVQGILYARLSAHGTPLTQLVLAGYRYSLMLLQQWFADQPQAWSQTGVLQLPVDDDERQKQQALLASGLAGDWIEWLNREAASQRAGIELPQGGLFFPHAGWLHPPALARALCEHPNIEIRTDTSVLELSRSESEGQWIVCGESGAMALGTVVVLAGAADSAAFDSTSHLPLKRIRGQVTHLPATADSQVLRTVLCHEGYIAPALQGMHTLGASFKFNVDHLQLTAEEHQENLDMLLAMAPALHHATHADTLDITRLGGRAAWRCTSPDYLPLIGPVVPLRDFVRTYASLALDASHKPTTPAPWAPGLYVNTAHGSRGMITAPLSGEILAAQIEGEPAPLSSALMQALHPNRFAWRRLIRGKIDPAEYL</sequence>
<comment type="subcellular location">
    <subcellularLocation>
        <location evidence="10">Cytoplasm</location>
    </subcellularLocation>
</comment>
<dbReference type="PANTHER" id="PTHR13847">
    <property type="entry name" value="SARCOSINE DEHYDROGENASE-RELATED"/>
    <property type="match status" value="1"/>
</dbReference>
<dbReference type="InterPro" id="IPR023032">
    <property type="entry name" value="tRNA_MAMT_biosynth_bifunc_MnmC"/>
</dbReference>
<dbReference type="Gene3D" id="3.40.50.150">
    <property type="entry name" value="Vaccinia Virus protein VP39"/>
    <property type="match status" value="1"/>
</dbReference>
<comment type="catalytic activity">
    <reaction evidence="10">
        <text>5-aminomethyl-2-thiouridine(34) in tRNA + S-adenosyl-L-methionine = 5-methylaminomethyl-2-thiouridine(34) in tRNA + S-adenosyl-L-homocysteine + H(+)</text>
        <dbReference type="Rhea" id="RHEA:19569"/>
        <dbReference type="Rhea" id="RHEA-COMP:10195"/>
        <dbReference type="Rhea" id="RHEA-COMP:10197"/>
        <dbReference type="ChEBI" id="CHEBI:15378"/>
        <dbReference type="ChEBI" id="CHEBI:57856"/>
        <dbReference type="ChEBI" id="CHEBI:59789"/>
        <dbReference type="ChEBI" id="CHEBI:74454"/>
        <dbReference type="ChEBI" id="CHEBI:74455"/>
        <dbReference type="EC" id="2.1.1.61"/>
    </reaction>
</comment>
<gene>
    <name evidence="10" type="primary">mnmC</name>
    <name evidence="13" type="ORF">DFP86_102248</name>
</gene>
<dbReference type="GO" id="GO:0016645">
    <property type="term" value="F:oxidoreductase activity, acting on the CH-NH group of donors"/>
    <property type="evidence" value="ECO:0007669"/>
    <property type="project" value="InterPro"/>
</dbReference>
<keyword evidence="1 10" id="KW-0963">Cytoplasm</keyword>
<keyword evidence="7 10" id="KW-0274">FAD</keyword>
<comment type="cofactor">
    <cofactor evidence="10">
        <name>FAD</name>
        <dbReference type="ChEBI" id="CHEBI:57692"/>
    </cofactor>
</comment>
<reference evidence="13 14" key="1">
    <citation type="submission" date="2019-03" db="EMBL/GenBank/DDBJ databases">
        <title>Genomic Encyclopedia of Type Strains, Phase III (KMG-III): the genomes of soil and plant-associated and newly described type strains.</title>
        <authorList>
            <person name="Whitman W."/>
        </authorList>
    </citation>
    <scope>NUCLEOTIDE SEQUENCE [LARGE SCALE GENOMIC DNA]</scope>
    <source>
        <strain evidence="13 14">CECT 8976</strain>
    </source>
</reference>
<dbReference type="InterPro" id="IPR029063">
    <property type="entry name" value="SAM-dependent_MTases_sf"/>
</dbReference>
<keyword evidence="4 10" id="KW-0808">Transferase</keyword>
<dbReference type="GO" id="GO:0004808">
    <property type="term" value="F:tRNA (5-methylaminomethyl-2-thiouridylate)(34)-methyltransferase activity"/>
    <property type="evidence" value="ECO:0007669"/>
    <property type="project" value="UniProtKB-EC"/>
</dbReference>
<comment type="caution">
    <text evidence="13">The sequence shown here is derived from an EMBL/GenBank/DDBJ whole genome shotgun (WGS) entry which is preliminary data.</text>
</comment>
<evidence type="ECO:0000256" key="4">
    <source>
        <dbReference type="ARBA" id="ARBA00022679"/>
    </source>
</evidence>
<dbReference type="InterPro" id="IPR036188">
    <property type="entry name" value="FAD/NAD-bd_sf"/>
</dbReference>
<keyword evidence="2 10" id="KW-0489">Methyltransferase</keyword>
<evidence type="ECO:0000256" key="10">
    <source>
        <dbReference type="HAMAP-Rule" id="MF_01102"/>
    </source>
</evidence>
<protein>
    <recommendedName>
        <fullName evidence="10">tRNA 5-methylaminomethyl-2-thiouridine biosynthesis bifunctional protein MnmC</fullName>
        <shortName evidence="10">tRNA mnm(5)s(2)U biosynthesis bifunctional protein</shortName>
    </recommendedName>
    <domain>
        <recommendedName>
            <fullName evidence="10">tRNA (mnm(5)s(2)U34)-methyltransferase</fullName>
            <ecNumber evidence="10">2.1.1.61</ecNumber>
        </recommendedName>
    </domain>
    <domain>
        <recommendedName>
            <fullName evidence="10">FAD-dependent cmnm(5)s(2)U34 oxidoreductase</fullName>
            <ecNumber evidence="10">1.5.-.-</ecNumber>
        </recommendedName>
    </domain>
</protein>
<dbReference type="InterPro" id="IPR047785">
    <property type="entry name" value="tRNA_MNMC2"/>
</dbReference>
<evidence type="ECO:0000256" key="2">
    <source>
        <dbReference type="ARBA" id="ARBA00022603"/>
    </source>
</evidence>
<evidence type="ECO:0000259" key="12">
    <source>
        <dbReference type="Pfam" id="PF05430"/>
    </source>
</evidence>
<dbReference type="InterPro" id="IPR017610">
    <property type="entry name" value="tRNA_S-uridine_synth_MnmC_C"/>
</dbReference>
<dbReference type="NCBIfam" id="NF033855">
    <property type="entry name" value="tRNA_MNMC2"/>
    <property type="match status" value="1"/>
</dbReference>
<dbReference type="PANTHER" id="PTHR13847:SF283">
    <property type="entry name" value="TRNA 5-METHYLAMINOMETHYL-2-THIOURIDINE BIOSYNTHESIS BIFUNCTIONAL PROTEIN MNMC"/>
    <property type="match status" value="1"/>
</dbReference>
<evidence type="ECO:0000256" key="7">
    <source>
        <dbReference type="ARBA" id="ARBA00022827"/>
    </source>
</evidence>
<comment type="similarity">
    <text evidence="10">In the C-terminal section; belongs to the DAO family.</text>
</comment>
<feature type="domain" description="MnmC-like methyltransferase" evidence="12">
    <location>
        <begin position="111"/>
        <end position="230"/>
    </location>
</feature>
<dbReference type="SUPFAM" id="SSF54373">
    <property type="entry name" value="FAD-linked reductases, C-terminal domain"/>
    <property type="match status" value="1"/>
</dbReference>
<dbReference type="Pfam" id="PF01266">
    <property type="entry name" value="DAO"/>
    <property type="match status" value="1"/>
</dbReference>
<dbReference type="SUPFAM" id="SSF51905">
    <property type="entry name" value="FAD/NAD(P)-binding domain"/>
    <property type="match status" value="1"/>
</dbReference>
<organism evidence="13 14">
    <name type="scientific">Paludibacterium purpuratum</name>
    <dbReference type="NCBI Taxonomy" id="1144873"/>
    <lineage>
        <taxon>Bacteria</taxon>
        <taxon>Pseudomonadati</taxon>
        <taxon>Pseudomonadota</taxon>
        <taxon>Betaproteobacteria</taxon>
        <taxon>Neisseriales</taxon>
        <taxon>Chromobacteriaceae</taxon>
        <taxon>Paludibacterium</taxon>
    </lineage>
</organism>
<dbReference type="Gene3D" id="3.50.50.60">
    <property type="entry name" value="FAD/NAD(P)-binding domain"/>
    <property type="match status" value="1"/>
</dbReference>
<evidence type="ECO:0000256" key="5">
    <source>
        <dbReference type="ARBA" id="ARBA00022691"/>
    </source>
</evidence>
<feature type="domain" description="FAD dependent oxidoreductase" evidence="11">
    <location>
        <begin position="258"/>
        <end position="627"/>
    </location>
</feature>
<dbReference type="Proteomes" id="UP000295611">
    <property type="component" value="Unassembled WGS sequence"/>
</dbReference>
<dbReference type="EC" id="2.1.1.61" evidence="10"/>
<evidence type="ECO:0000259" key="11">
    <source>
        <dbReference type="Pfam" id="PF01266"/>
    </source>
</evidence>
<dbReference type="InterPro" id="IPR008471">
    <property type="entry name" value="MnmC-like_methylTransf"/>
</dbReference>
<evidence type="ECO:0000256" key="9">
    <source>
        <dbReference type="ARBA" id="ARBA00023268"/>
    </source>
</evidence>
<dbReference type="Gene3D" id="3.30.9.10">
    <property type="entry name" value="D-Amino Acid Oxidase, subunit A, domain 2"/>
    <property type="match status" value="1"/>
</dbReference>
<feature type="region of interest" description="tRNA (mnm(5)s(2)U34)-methyltransferase" evidence="10">
    <location>
        <begin position="1"/>
        <end position="232"/>
    </location>
</feature>
<evidence type="ECO:0000256" key="1">
    <source>
        <dbReference type="ARBA" id="ARBA00022490"/>
    </source>
</evidence>
<name>A0A4R7BB17_9NEIS</name>
<dbReference type="RefSeq" id="WP_133678563.1">
    <property type="nucleotide sequence ID" value="NZ_SNZP01000002.1"/>
</dbReference>
<dbReference type="GO" id="GO:0050660">
    <property type="term" value="F:flavin adenine dinucleotide binding"/>
    <property type="evidence" value="ECO:0007669"/>
    <property type="project" value="UniProtKB-UniRule"/>
</dbReference>
<dbReference type="HAMAP" id="MF_01102">
    <property type="entry name" value="MnmC"/>
    <property type="match status" value="1"/>
</dbReference>
<feature type="region of interest" description="FAD-dependent cmnm(5)s(2)U34 oxidoreductase" evidence="10">
    <location>
        <begin position="261"/>
        <end position="665"/>
    </location>
</feature>
<dbReference type="OrthoDB" id="9786494at2"/>
<evidence type="ECO:0000313" key="14">
    <source>
        <dbReference type="Proteomes" id="UP000295611"/>
    </source>
</evidence>
<evidence type="ECO:0000256" key="8">
    <source>
        <dbReference type="ARBA" id="ARBA00023002"/>
    </source>
</evidence>
<dbReference type="Pfam" id="PF05430">
    <property type="entry name" value="Methyltransf_30"/>
    <property type="match status" value="1"/>
</dbReference>
<keyword evidence="14" id="KW-1185">Reference proteome</keyword>
<proteinExistence type="inferred from homology"/>
<dbReference type="GO" id="GO:0032259">
    <property type="term" value="P:methylation"/>
    <property type="evidence" value="ECO:0007669"/>
    <property type="project" value="UniProtKB-KW"/>
</dbReference>
<comment type="similarity">
    <text evidence="10">In the N-terminal section; belongs to the methyltransferase superfamily. tRNA (mnm(5)s(2)U34)-methyltransferase family.</text>
</comment>
<evidence type="ECO:0000256" key="3">
    <source>
        <dbReference type="ARBA" id="ARBA00022630"/>
    </source>
</evidence>
<dbReference type="NCBIfam" id="TIGR03197">
    <property type="entry name" value="MnmC_Cterm"/>
    <property type="match status" value="1"/>
</dbReference>
<keyword evidence="8 10" id="KW-0560">Oxidoreductase</keyword>
<dbReference type="AlphaFoldDB" id="A0A4R7BB17"/>
<comment type="function">
    <text evidence="10">Catalyzes the last two steps in the biosynthesis of 5-methylaminomethyl-2-thiouridine (mnm(5)s(2)U) at the wobble position (U34) in tRNA. Catalyzes the FAD-dependent demodification of cmnm(5)s(2)U34 to nm(5)s(2)U34, followed by the transfer of a methyl group from S-adenosyl-L-methionine to nm(5)s(2)U34, to form mnm(5)s(2)U34.</text>
</comment>
<keyword evidence="5 10" id="KW-0949">S-adenosyl-L-methionine</keyword>
<dbReference type="GO" id="GO:0005737">
    <property type="term" value="C:cytoplasm"/>
    <property type="evidence" value="ECO:0007669"/>
    <property type="project" value="UniProtKB-SubCell"/>
</dbReference>
<dbReference type="NCBIfam" id="NF002481">
    <property type="entry name" value="PRK01747.1-2"/>
    <property type="match status" value="1"/>
</dbReference>
<dbReference type="EC" id="1.5.-.-" evidence="10"/>
<dbReference type="InterPro" id="IPR006076">
    <property type="entry name" value="FAD-dep_OxRdtase"/>
</dbReference>
<evidence type="ECO:0000256" key="6">
    <source>
        <dbReference type="ARBA" id="ARBA00022694"/>
    </source>
</evidence>
<keyword evidence="9 10" id="KW-0511">Multifunctional enzyme</keyword>
<accession>A0A4R7BB17</accession>